<accession>A0A1D2YTV7</accession>
<sequence length="300" mass="34322">MILIITILSFLMSLLFLLPLSELFPEKYLHKTVTTIISQQNKNQNKAASSIFKNIYPLINWSVVLFRIDGYAPRWNVIREKLRVANLEQIFTVEQFIGLKYLASSFIFIYFLFLNLIEHSFFFILLGVIMALIGFFLPDQWLNIKIRKKRYEIQKEIPSILISLAVTADSGLSLLQAIEEVSNRKSGALPEEFRKTLQEISVGIPQKEAFENMADRVLVDELTLFVSVLIQSLEKGAGGVTQVLREQANEAWNRRKSKAKELGEKASIKLFLPLIGLALPALMIFLITPAIFSLLKFFVY</sequence>
<reference evidence="8 9" key="1">
    <citation type="submission" date="2016-09" db="EMBL/GenBank/DDBJ databases">
        <title>Draft genome sequence for the type strain of Vulcanibacillus modesticaldus BR, a strictly anaerobic, moderately thermophilic, and nitrate-reducing bacterium from deep sea-hydrothermal vents of the Mid-Atlantic Ridge.</title>
        <authorList>
            <person name="Abin C.A."/>
            <person name="Hollibaugh J.T."/>
        </authorList>
    </citation>
    <scope>NUCLEOTIDE SEQUENCE [LARGE SCALE GENOMIC DNA]</scope>
    <source>
        <strain evidence="8 9">BR</strain>
    </source>
</reference>
<feature type="transmembrane region" description="Helical" evidence="6">
    <location>
        <begin position="119"/>
        <end position="137"/>
    </location>
</feature>
<keyword evidence="4 6" id="KW-1133">Transmembrane helix</keyword>
<dbReference type="STRING" id="337097.BHF71_10070"/>
<dbReference type="EMBL" id="MIJF01000033">
    <property type="protein sequence ID" value="OEF99140.1"/>
    <property type="molecule type" value="Genomic_DNA"/>
</dbReference>
<proteinExistence type="predicted"/>
<dbReference type="RefSeq" id="WP_069656987.1">
    <property type="nucleotide sequence ID" value="NZ_MIJF01000033.1"/>
</dbReference>
<dbReference type="Gene3D" id="1.20.81.30">
    <property type="entry name" value="Type II secretion system (T2SS), domain F"/>
    <property type="match status" value="1"/>
</dbReference>
<dbReference type="PANTHER" id="PTHR35007:SF2">
    <property type="entry name" value="PILUS ASSEMBLE PROTEIN"/>
    <property type="match status" value="1"/>
</dbReference>
<protein>
    <recommendedName>
        <fullName evidence="7">Type II secretion system protein GspF domain-containing protein</fullName>
    </recommendedName>
</protein>
<dbReference type="Pfam" id="PF00482">
    <property type="entry name" value="T2SSF"/>
    <property type="match status" value="1"/>
</dbReference>
<feature type="domain" description="Type II secretion system protein GspF" evidence="7">
    <location>
        <begin position="163"/>
        <end position="287"/>
    </location>
</feature>
<evidence type="ECO:0000259" key="7">
    <source>
        <dbReference type="Pfam" id="PF00482"/>
    </source>
</evidence>
<comment type="subcellular location">
    <subcellularLocation>
        <location evidence="1">Cell membrane</location>
        <topology evidence="1">Multi-pass membrane protein</topology>
    </subcellularLocation>
</comment>
<evidence type="ECO:0000256" key="5">
    <source>
        <dbReference type="ARBA" id="ARBA00023136"/>
    </source>
</evidence>
<keyword evidence="9" id="KW-1185">Reference proteome</keyword>
<dbReference type="OrthoDB" id="2574794at2"/>
<dbReference type="InterPro" id="IPR018076">
    <property type="entry name" value="T2SS_GspF_dom"/>
</dbReference>
<dbReference type="PANTHER" id="PTHR35007">
    <property type="entry name" value="INTEGRAL MEMBRANE PROTEIN-RELATED"/>
    <property type="match status" value="1"/>
</dbReference>
<dbReference type="AlphaFoldDB" id="A0A1D2YTV7"/>
<comment type="caution">
    <text evidence="8">The sequence shown here is derived from an EMBL/GenBank/DDBJ whole genome shotgun (WGS) entry which is preliminary data.</text>
</comment>
<gene>
    <name evidence="8" type="ORF">BHF71_10070</name>
</gene>
<evidence type="ECO:0000313" key="8">
    <source>
        <dbReference type="EMBL" id="OEF99140.1"/>
    </source>
</evidence>
<dbReference type="GO" id="GO:0005886">
    <property type="term" value="C:plasma membrane"/>
    <property type="evidence" value="ECO:0007669"/>
    <property type="project" value="UniProtKB-SubCell"/>
</dbReference>
<evidence type="ECO:0000256" key="3">
    <source>
        <dbReference type="ARBA" id="ARBA00022692"/>
    </source>
</evidence>
<name>A0A1D2YTV7_9BACI</name>
<keyword evidence="2" id="KW-1003">Cell membrane</keyword>
<dbReference type="Proteomes" id="UP000243739">
    <property type="component" value="Unassembled WGS sequence"/>
</dbReference>
<organism evidence="8 9">
    <name type="scientific">Vulcanibacillus modesticaldus</name>
    <dbReference type="NCBI Taxonomy" id="337097"/>
    <lineage>
        <taxon>Bacteria</taxon>
        <taxon>Bacillati</taxon>
        <taxon>Bacillota</taxon>
        <taxon>Bacilli</taxon>
        <taxon>Bacillales</taxon>
        <taxon>Bacillaceae</taxon>
        <taxon>Vulcanibacillus</taxon>
    </lineage>
</organism>
<evidence type="ECO:0000256" key="2">
    <source>
        <dbReference type="ARBA" id="ARBA00022475"/>
    </source>
</evidence>
<evidence type="ECO:0000256" key="4">
    <source>
        <dbReference type="ARBA" id="ARBA00022989"/>
    </source>
</evidence>
<keyword evidence="3 6" id="KW-0812">Transmembrane</keyword>
<feature type="transmembrane region" description="Helical" evidence="6">
    <location>
        <begin position="270"/>
        <end position="295"/>
    </location>
</feature>
<dbReference type="InterPro" id="IPR042094">
    <property type="entry name" value="T2SS_GspF_sf"/>
</dbReference>
<evidence type="ECO:0000313" key="9">
    <source>
        <dbReference type="Proteomes" id="UP000243739"/>
    </source>
</evidence>
<evidence type="ECO:0000256" key="1">
    <source>
        <dbReference type="ARBA" id="ARBA00004651"/>
    </source>
</evidence>
<evidence type="ECO:0000256" key="6">
    <source>
        <dbReference type="SAM" id="Phobius"/>
    </source>
</evidence>
<keyword evidence="5 6" id="KW-0472">Membrane</keyword>